<evidence type="ECO:0000256" key="2">
    <source>
        <dbReference type="SAM" id="Phobius"/>
    </source>
</evidence>
<evidence type="ECO:0000313" key="3">
    <source>
        <dbReference type="EMBL" id="ABA04580.1"/>
    </source>
</evidence>
<proteinExistence type="predicted"/>
<feature type="region of interest" description="Disordered" evidence="1">
    <location>
        <begin position="75"/>
        <end position="115"/>
    </location>
</feature>
<dbReference type="KEGG" id="nwi:Nwi_1319"/>
<feature type="compositionally biased region" description="Basic and acidic residues" evidence="1">
    <location>
        <begin position="103"/>
        <end position="115"/>
    </location>
</feature>
<dbReference type="EMBL" id="CP000115">
    <property type="protein sequence ID" value="ABA04580.1"/>
    <property type="molecule type" value="Genomic_DNA"/>
</dbReference>
<evidence type="ECO:0000313" key="4">
    <source>
        <dbReference type="Proteomes" id="UP000002531"/>
    </source>
</evidence>
<protein>
    <submittedName>
        <fullName evidence="3">Uncharacterized protein</fullName>
    </submittedName>
</protein>
<keyword evidence="2" id="KW-1133">Transmembrane helix</keyword>
<sequence>MRQAGRVARFWVAAFGVVVGLQSACIPAGSDEFRGGGAAIENSQFRLALLIKNEAGHARDGSTILVSEVSAEKAEVSEDTQASETSAEKAEVPADTQANEVPAAKEEVPAERERDHSARSLEEMLAWFLKGAALLTAMVLFYKGLKWWVLRNRQSE</sequence>
<gene>
    <name evidence="3" type="ordered locus">Nwi_1319</name>
</gene>
<keyword evidence="2" id="KW-0472">Membrane</keyword>
<feature type="transmembrane region" description="Helical" evidence="2">
    <location>
        <begin position="124"/>
        <end position="145"/>
    </location>
</feature>
<keyword evidence="2" id="KW-0812">Transmembrane</keyword>
<accession>Q3ST11</accession>
<dbReference type="OrthoDB" id="8265178at2"/>
<dbReference type="Proteomes" id="UP000002531">
    <property type="component" value="Chromosome"/>
</dbReference>
<dbReference type="AlphaFoldDB" id="Q3ST11"/>
<evidence type="ECO:0000256" key="1">
    <source>
        <dbReference type="SAM" id="MobiDB-lite"/>
    </source>
</evidence>
<reference evidence="3 4" key="1">
    <citation type="journal article" date="2006" name="Appl. Environ. Microbiol.">
        <title>Genome sequence of the chemolithoautotrophic nitrite-oxidizing bacterium Nitrobacter winogradskyi Nb-255.</title>
        <authorList>
            <person name="Starkenburg S.R."/>
            <person name="Chain P.S."/>
            <person name="Sayavedra-Soto L.A."/>
            <person name="Hauser L."/>
            <person name="Land M.L."/>
            <person name="Larimer F.W."/>
            <person name="Malfatti S.A."/>
            <person name="Klotz M.G."/>
            <person name="Bottomley P.J."/>
            <person name="Arp D.J."/>
            <person name="Hickey W.J."/>
        </authorList>
    </citation>
    <scope>NUCLEOTIDE SEQUENCE [LARGE SCALE GENOMIC DNA]</scope>
    <source>
        <strain evidence="4">ATCC 25391 / DSM 10237 / CIP 104748 / NCIMB 11846 / Nb-255</strain>
    </source>
</reference>
<organism evidence="3 4">
    <name type="scientific">Nitrobacter winogradskyi (strain ATCC 25391 / DSM 10237 / CIP 104748 / NCIMB 11846 / Nb-255)</name>
    <dbReference type="NCBI Taxonomy" id="323098"/>
    <lineage>
        <taxon>Bacteria</taxon>
        <taxon>Pseudomonadati</taxon>
        <taxon>Pseudomonadota</taxon>
        <taxon>Alphaproteobacteria</taxon>
        <taxon>Hyphomicrobiales</taxon>
        <taxon>Nitrobacteraceae</taxon>
        <taxon>Nitrobacter</taxon>
    </lineage>
</organism>
<dbReference type="HOGENOM" id="CLU_125951_0_0_5"/>
<keyword evidence="4" id="KW-1185">Reference proteome</keyword>
<name>Q3ST11_NITWN</name>